<dbReference type="InterPro" id="IPR018378">
    <property type="entry name" value="C-type_lectin_CS"/>
</dbReference>
<evidence type="ECO:0000313" key="4">
    <source>
        <dbReference type="EMBL" id="ALR88641.1"/>
    </source>
</evidence>
<dbReference type="SMART" id="SM00034">
    <property type="entry name" value="CLECT"/>
    <property type="match status" value="1"/>
</dbReference>
<accession>A0A0U2STJ3</accession>
<dbReference type="PRINTS" id="PR01504">
    <property type="entry name" value="PNCREATITSAP"/>
</dbReference>
<sequence length="170" mass="19536">MAAVRVFIFLLICWTASAASVDEKYGHITAEGTCPDLWYPYNGYCYKYYECEMEWTMAEAQCLTDSPTAHLASIHSSEENDFVFAFQGGLNNIWIGFNDRAQQYTWEWSDGSPVDYTNWHSGEPNNSCGLLCEENCVEMQVGSEFNDKWNDEDCTTKNRFVCKMEWITGP</sequence>
<evidence type="ECO:0000256" key="1">
    <source>
        <dbReference type="ARBA" id="ARBA00023157"/>
    </source>
</evidence>
<evidence type="ECO:0000313" key="6">
    <source>
        <dbReference type="RefSeq" id="XP_002737989.1"/>
    </source>
</evidence>
<organism evidence="4">
    <name type="scientific">Saccoglossus kowalevskii</name>
    <name type="common">Acorn worm</name>
    <dbReference type="NCBI Taxonomy" id="10224"/>
    <lineage>
        <taxon>Eukaryota</taxon>
        <taxon>Metazoa</taxon>
        <taxon>Hemichordata</taxon>
        <taxon>Enteropneusta</taxon>
        <taxon>Harrimaniidae</taxon>
        <taxon>Saccoglossus</taxon>
    </lineage>
</organism>
<keyword evidence="5" id="KW-1185">Reference proteome</keyword>
<dbReference type="InterPro" id="IPR016187">
    <property type="entry name" value="CTDL_fold"/>
</dbReference>
<reference evidence="6" key="2">
    <citation type="submission" date="2025-05" db="UniProtKB">
        <authorList>
            <consortium name="RefSeq"/>
        </authorList>
    </citation>
    <scope>IDENTIFICATION</scope>
    <source>
        <tissue evidence="6">Testes</tissue>
    </source>
</reference>
<keyword evidence="1" id="KW-1015">Disulfide bond</keyword>
<dbReference type="SUPFAM" id="SSF56436">
    <property type="entry name" value="C-type lectin-like"/>
    <property type="match status" value="1"/>
</dbReference>
<keyword evidence="2" id="KW-0732">Signal</keyword>
<evidence type="ECO:0000259" key="3">
    <source>
        <dbReference type="PROSITE" id="PS50041"/>
    </source>
</evidence>
<proteinExistence type="evidence at transcript level"/>
<dbReference type="RefSeq" id="XP_002737989.1">
    <property type="nucleotide sequence ID" value="XM_002737943.2"/>
</dbReference>
<dbReference type="InterPro" id="IPR016186">
    <property type="entry name" value="C-type_lectin-like/link_sf"/>
</dbReference>
<dbReference type="InterPro" id="IPR050111">
    <property type="entry name" value="C-type_lectin/snaclec_domain"/>
</dbReference>
<evidence type="ECO:0000313" key="5">
    <source>
        <dbReference type="Proteomes" id="UP000694865"/>
    </source>
</evidence>
<dbReference type="Gene3D" id="3.10.100.10">
    <property type="entry name" value="Mannose-Binding Protein A, subunit A"/>
    <property type="match status" value="1"/>
</dbReference>
<dbReference type="Proteomes" id="UP000694865">
    <property type="component" value="Unplaced"/>
</dbReference>
<dbReference type="EMBL" id="KT954995">
    <property type="protein sequence ID" value="ALR88641.1"/>
    <property type="molecule type" value="mRNA"/>
</dbReference>
<dbReference type="PROSITE" id="PS00615">
    <property type="entry name" value="C_TYPE_LECTIN_1"/>
    <property type="match status" value="1"/>
</dbReference>
<feature type="chain" id="PRO_5006832268" evidence="2">
    <location>
        <begin position="19"/>
        <end position="170"/>
    </location>
</feature>
<dbReference type="InterPro" id="IPR001304">
    <property type="entry name" value="C-type_lectin-like"/>
</dbReference>
<gene>
    <name evidence="6" type="primary">LOC100373783</name>
</gene>
<dbReference type="KEGG" id="sko:100373783"/>
<dbReference type="FunFam" id="3.10.100.10:FF:000087">
    <property type="entry name" value="Snaclec rhodocetin subunit delta"/>
    <property type="match status" value="1"/>
</dbReference>
<dbReference type="Pfam" id="PF00059">
    <property type="entry name" value="Lectin_C"/>
    <property type="match status" value="1"/>
</dbReference>
<dbReference type="OrthoDB" id="418245at2759"/>
<dbReference type="AlphaFoldDB" id="A0A0U2STJ3"/>
<feature type="signal peptide" evidence="2">
    <location>
        <begin position="1"/>
        <end position="18"/>
    </location>
</feature>
<protein>
    <submittedName>
        <fullName evidence="6">C-type lectin mannose-binding isoform-like</fullName>
    </submittedName>
    <submittedName>
        <fullName evidence="4">Lithostathine-like protein253</fullName>
    </submittedName>
</protein>
<feature type="domain" description="C-type lectin" evidence="3">
    <location>
        <begin position="41"/>
        <end position="163"/>
    </location>
</feature>
<dbReference type="GeneID" id="100373783"/>
<dbReference type="PANTHER" id="PTHR22803">
    <property type="entry name" value="MANNOSE, PHOSPHOLIPASE, LECTIN RECEPTOR RELATED"/>
    <property type="match status" value="1"/>
</dbReference>
<dbReference type="PROSITE" id="PS50041">
    <property type="entry name" value="C_TYPE_LECTIN_2"/>
    <property type="match status" value="1"/>
</dbReference>
<reference evidence="4" key="1">
    <citation type="journal article" date="2015" name="Nature">
        <title>Hemichordate genomes and deuterostome origins.</title>
        <authorList>
            <person name="Simakov O."/>
            <person name="Kawashima T."/>
            <person name="Marletaz F."/>
            <person name="Jenkins J."/>
            <person name="Koyanagi R."/>
            <person name="Mitros T."/>
            <person name="Hisata K."/>
            <person name="Bredeson J."/>
            <person name="Shoguchi E."/>
            <person name="Gyoja F."/>
            <person name="Yue J.X."/>
            <person name="Chen Y.C."/>
            <person name="Freeman R.M.Jr."/>
            <person name="Sasaki A."/>
            <person name="Hikosaka-Katayama T."/>
            <person name="Sato A."/>
            <person name="Fujie M."/>
            <person name="Baughman K.W."/>
            <person name="Levine J."/>
            <person name="Gonzalez P."/>
            <person name="Cameron C."/>
            <person name="Fritzenwanker J.H."/>
            <person name="Pani A.M."/>
            <person name="Goto H."/>
            <person name="Kanda M."/>
            <person name="Arakaki N."/>
            <person name="Yamasaki S."/>
            <person name="Qu J."/>
            <person name="Cree A."/>
            <person name="Ding Y."/>
            <person name="Dinh H.H."/>
            <person name="Dugan S."/>
            <person name="Holder M."/>
            <person name="Jhangiani S.N."/>
            <person name="Kovar C.L."/>
            <person name="Lee S.L."/>
            <person name="Lewis L.R."/>
            <person name="Morton D."/>
            <person name="Nazareth L.V."/>
            <person name="Okwuonu G."/>
            <person name="Santibanez J."/>
            <person name="Chen R."/>
            <person name="Richards S."/>
            <person name="Muzny D.M."/>
            <person name="Gillis A."/>
            <person name="Peshkin L."/>
            <person name="Wu M."/>
            <person name="Humphreys T."/>
            <person name="Su Y.H."/>
            <person name="Putnam N.H."/>
            <person name="Schmutz J."/>
            <person name="Fujiyama A."/>
            <person name="Yu J.K."/>
            <person name="Tagawa K."/>
            <person name="Worley K.C."/>
            <person name="Gibbs R.A."/>
            <person name="Kirschner M.W."/>
            <person name="Lowe C.J."/>
            <person name="Satoh N."/>
            <person name="Rokhsar D.S."/>
            <person name="Gerhart J."/>
        </authorList>
    </citation>
    <scope>NUCLEOTIDE SEQUENCE</scope>
</reference>
<name>A0A0U2STJ3_SACKO</name>
<evidence type="ECO:0000256" key="2">
    <source>
        <dbReference type="SAM" id="SignalP"/>
    </source>
</evidence>